<evidence type="ECO:0000313" key="2">
    <source>
        <dbReference type="Proteomes" id="UP000244722"/>
    </source>
</evidence>
<accession>A0A2T7A6R9</accession>
<organism evidence="1 2">
    <name type="scientific">Tuber borchii</name>
    <name type="common">White truffle</name>
    <dbReference type="NCBI Taxonomy" id="42251"/>
    <lineage>
        <taxon>Eukaryota</taxon>
        <taxon>Fungi</taxon>
        <taxon>Dikarya</taxon>
        <taxon>Ascomycota</taxon>
        <taxon>Pezizomycotina</taxon>
        <taxon>Pezizomycetes</taxon>
        <taxon>Pezizales</taxon>
        <taxon>Tuberaceae</taxon>
        <taxon>Tuber</taxon>
    </lineage>
</organism>
<protein>
    <submittedName>
        <fullName evidence="1">Uncharacterized protein</fullName>
    </submittedName>
</protein>
<sequence>LIRSMRHRLEAVIAVRGNTTLYKIVNILLFFYRQYTAKSLTDFFPSPNCEKTYQ</sequence>
<comment type="caution">
    <text evidence="1">The sequence shown here is derived from an EMBL/GenBank/DDBJ whole genome shotgun (WGS) entry which is preliminary data.</text>
</comment>
<name>A0A2T7A6R9_TUBBO</name>
<feature type="non-terminal residue" evidence="1">
    <location>
        <position position="1"/>
    </location>
</feature>
<proteinExistence type="predicted"/>
<evidence type="ECO:0000313" key="1">
    <source>
        <dbReference type="EMBL" id="PUU83385.1"/>
    </source>
</evidence>
<keyword evidence="2" id="KW-1185">Reference proteome</keyword>
<gene>
    <name evidence="1" type="ORF">B9Z19DRAFT_964596</name>
</gene>
<dbReference type="EMBL" id="NESQ01000013">
    <property type="protein sequence ID" value="PUU83385.1"/>
    <property type="molecule type" value="Genomic_DNA"/>
</dbReference>
<dbReference type="AlphaFoldDB" id="A0A2T7A6R9"/>
<dbReference type="Proteomes" id="UP000244722">
    <property type="component" value="Unassembled WGS sequence"/>
</dbReference>
<reference evidence="1 2" key="1">
    <citation type="submission" date="2017-04" db="EMBL/GenBank/DDBJ databases">
        <title>Draft genome sequence of Tuber borchii Vittad., a whitish edible truffle.</title>
        <authorList>
            <consortium name="DOE Joint Genome Institute"/>
            <person name="Murat C."/>
            <person name="Kuo A."/>
            <person name="Barry K.W."/>
            <person name="Clum A."/>
            <person name="Dockter R.B."/>
            <person name="Fauchery L."/>
            <person name="Iotti M."/>
            <person name="Kohler A."/>
            <person name="Labutti K."/>
            <person name="Lindquist E.A."/>
            <person name="Lipzen A."/>
            <person name="Ohm R.A."/>
            <person name="Wang M."/>
            <person name="Grigoriev I.V."/>
            <person name="Zambonelli A."/>
            <person name="Martin F.M."/>
        </authorList>
    </citation>
    <scope>NUCLEOTIDE SEQUENCE [LARGE SCALE GENOMIC DNA]</scope>
    <source>
        <strain evidence="1 2">Tbo3840</strain>
    </source>
</reference>